<feature type="compositionally biased region" description="Acidic residues" evidence="1">
    <location>
        <begin position="28"/>
        <end position="50"/>
    </location>
</feature>
<feature type="compositionally biased region" description="Acidic residues" evidence="1">
    <location>
        <begin position="165"/>
        <end position="174"/>
    </location>
</feature>
<dbReference type="EMBL" id="SRLO01007711">
    <property type="protein sequence ID" value="TNN27801.1"/>
    <property type="molecule type" value="Genomic_DNA"/>
</dbReference>
<sequence length="232" mass="24588">MLPKAEDTMVGREAAGGATITTPKEAVEDMTEDMETGEVEEEEEEEEEEVGGVAAAAEGERCRAAGTVVGEGEAVTTRATIKMLGIIKGEEGEVATEEEEVEEVEEEEGTIQEASRTLATMEEQVVTMTTTNKMEAGSRREEGVEEVVGAGEEEAEQEKQQQEQQEVEDGEGEGEGGRVLTKEDSLNSSSNMAGSTTTKLALIKADTTLVEDAAGGFTAESTQRSTPSCEPV</sequence>
<dbReference type="AlphaFoldDB" id="A0A4Z2EGM4"/>
<feature type="compositionally biased region" description="Polar residues" evidence="1">
    <location>
        <begin position="186"/>
        <end position="195"/>
    </location>
</feature>
<dbReference type="OrthoDB" id="512356at2759"/>
<name>A0A4Z2EGM4_9TELE</name>
<reference evidence="2 3" key="1">
    <citation type="submission" date="2019-03" db="EMBL/GenBank/DDBJ databases">
        <title>First draft genome of Liparis tanakae, snailfish: a comprehensive survey of snailfish specific genes.</title>
        <authorList>
            <person name="Kim W."/>
            <person name="Song I."/>
            <person name="Jeong J.-H."/>
            <person name="Kim D."/>
            <person name="Kim S."/>
            <person name="Ryu S."/>
            <person name="Song J.Y."/>
            <person name="Lee S.K."/>
        </authorList>
    </citation>
    <scope>NUCLEOTIDE SEQUENCE [LARGE SCALE GENOMIC DNA]</scope>
    <source>
        <tissue evidence="2">Muscle</tissue>
    </source>
</reference>
<accession>A0A4Z2EGM4</accession>
<protein>
    <submittedName>
        <fullName evidence="2">Uncharacterized protein</fullName>
    </submittedName>
</protein>
<comment type="caution">
    <text evidence="2">The sequence shown here is derived from an EMBL/GenBank/DDBJ whole genome shotgun (WGS) entry which is preliminary data.</text>
</comment>
<gene>
    <name evidence="2" type="ORF">EYF80_062052</name>
</gene>
<organism evidence="2 3">
    <name type="scientific">Liparis tanakae</name>
    <name type="common">Tanaka's snailfish</name>
    <dbReference type="NCBI Taxonomy" id="230148"/>
    <lineage>
        <taxon>Eukaryota</taxon>
        <taxon>Metazoa</taxon>
        <taxon>Chordata</taxon>
        <taxon>Craniata</taxon>
        <taxon>Vertebrata</taxon>
        <taxon>Euteleostomi</taxon>
        <taxon>Actinopterygii</taxon>
        <taxon>Neopterygii</taxon>
        <taxon>Teleostei</taxon>
        <taxon>Neoteleostei</taxon>
        <taxon>Acanthomorphata</taxon>
        <taxon>Eupercaria</taxon>
        <taxon>Perciformes</taxon>
        <taxon>Cottioidei</taxon>
        <taxon>Cottales</taxon>
        <taxon>Liparidae</taxon>
        <taxon>Liparis</taxon>
    </lineage>
</organism>
<evidence type="ECO:0000313" key="3">
    <source>
        <dbReference type="Proteomes" id="UP000314294"/>
    </source>
</evidence>
<dbReference type="Proteomes" id="UP000314294">
    <property type="component" value="Unassembled WGS sequence"/>
</dbReference>
<keyword evidence="3" id="KW-1185">Reference proteome</keyword>
<evidence type="ECO:0000256" key="1">
    <source>
        <dbReference type="SAM" id="MobiDB-lite"/>
    </source>
</evidence>
<evidence type="ECO:0000313" key="2">
    <source>
        <dbReference type="EMBL" id="TNN27801.1"/>
    </source>
</evidence>
<feature type="region of interest" description="Disordered" evidence="1">
    <location>
        <begin position="129"/>
        <end position="195"/>
    </location>
</feature>
<feature type="compositionally biased region" description="Acidic residues" evidence="1">
    <location>
        <begin position="92"/>
        <end position="110"/>
    </location>
</feature>
<proteinExistence type="predicted"/>
<feature type="region of interest" description="Disordered" evidence="1">
    <location>
        <begin position="90"/>
        <end position="114"/>
    </location>
</feature>
<feature type="compositionally biased region" description="Basic and acidic residues" evidence="1">
    <location>
        <begin position="1"/>
        <end position="10"/>
    </location>
</feature>
<feature type="region of interest" description="Disordered" evidence="1">
    <location>
        <begin position="1"/>
        <end position="56"/>
    </location>
</feature>